<evidence type="ECO:0000313" key="8">
    <source>
        <dbReference type="EMBL" id="KAF5386245.1"/>
    </source>
</evidence>
<dbReference type="GO" id="GO:0000922">
    <property type="term" value="C:spindle pole"/>
    <property type="evidence" value="ECO:0007669"/>
    <property type="project" value="InterPro"/>
</dbReference>
<sequence length="984" mass="110138">MFHRYSAAQSTLSMDGYAPLAEVNPQDYLETPPNELPSLPPHFFVPPLSDKPQNPIMDTLKQEMEARKRPPLYYLPQEIGLLVIDSLTQPSHNLWSDALTRNLGVRNKVLSWDRLRPSHPSQASSTGFLSEQDDLVFAAARYHINLRLRDPSVDMVYVTQGNLLNALKMTVLGTSSVYHTWDVSSERFIQAGLEDKKNGFILMDGKDEVVSQSLISRFLTIGNLLRRMETLLEALRESSAHEGPTIHAYTHALSTILTYLRQVLARCPPVDDPLTTKHTLSAIWMHYEVYEEIVVALAELCGRDETKSPKDYPSFDSSPVPLVSVIYSHLEKHVERQSPRIVIAIFAYMLTHVSHEYLQQVSRSVGYGADLVKKASRDIGEKLDQDQSNEEDEEQEEDLSDTREILGDTFPDFFPPKLLEILPAARRSLILLDRAQPDHPILRRTMTQGAIQWFWTNSLIEAAWYGQYPSIRANDGETASVSSAPPHMSDDEVHPEFSIFQLFNHEPGTNFGSATTVAEAQTSTQYLRTFIDGFPASLPPITPTLSHVASLVFAPLVQHAATLSTALLTLFLTPSTTNQDTLNFQTHLSLLRSYLLVAAPSFKSRLAAALFSDQGDCSYNQTPHGMSIRSLRRRPNSKKENGNGNEERSQPWAVGLAPSLLERETWPPVGADLSFFLRTVIVDSFENGTGDEVDGTKARSRVLEEAEYRLGFAIRDLPVGRGRDKWLNPLSIEALDFLYMDYKPPSSLEVLITHDILSKYQRMFAFILRLMRVEHALGSLFRMTRASAKPLFPTLVPSRKRLLHFRFVAQSFVSNLSAYVSDTAIGGNFDPFLARLSPQNDGHEVGFSDVFALAKSHSRLLDDMLSACLLRSGQRAVGELLRSALELVLEFTIVVGELHRGRMEEYQAAPLLEHISNKFFGQMNKLTKVLKGLVDKNGSLAAALPLQGSLTGVEAVRTPTGGADALYHLLIRLDLGEWWATSSR</sequence>
<keyword evidence="9" id="KW-1185">Reference proteome</keyword>
<evidence type="ECO:0000256" key="4">
    <source>
        <dbReference type="ARBA" id="ARBA00023212"/>
    </source>
</evidence>
<dbReference type="InterPro" id="IPR042241">
    <property type="entry name" value="GCP_C_sf"/>
</dbReference>
<dbReference type="Proteomes" id="UP000565441">
    <property type="component" value="Unassembled WGS sequence"/>
</dbReference>
<feature type="region of interest" description="Disordered" evidence="6">
    <location>
        <begin position="381"/>
        <end position="400"/>
    </location>
</feature>
<evidence type="ECO:0000259" key="7">
    <source>
        <dbReference type="Pfam" id="PF04130"/>
    </source>
</evidence>
<feature type="region of interest" description="Disordered" evidence="6">
    <location>
        <begin position="621"/>
        <end position="650"/>
    </location>
</feature>
<comment type="similarity">
    <text evidence="1 5">Belongs to the TUBGCP family.</text>
</comment>
<dbReference type="GO" id="GO:0051321">
    <property type="term" value="P:meiotic cell cycle"/>
    <property type="evidence" value="ECO:0007669"/>
    <property type="project" value="TreeGrafter"/>
</dbReference>
<feature type="compositionally biased region" description="Acidic residues" evidence="6">
    <location>
        <begin position="387"/>
        <end position="399"/>
    </location>
</feature>
<dbReference type="GO" id="GO:0031122">
    <property type="term" value="P:cytoplasmic microtubule organization"/>
    <property type="evidence" value="ECO:0007669"/>
    <property type="project" value="TreeGrafter"/>
</dbReference>
<dbReference type="InterPro" id="IPR040457">
    <property type="entry name" value="GCP_C"/>
</dbReference>
<accession>A0A8H5HMX2</accession>
<evidence type="ECO:0000256" key="3">
    <source>
        <dbReference type="ARBA" id="ARBA00022701"/>
    </source>
</evidence>
<evidence type="ECO:0000256" key="6">
    <source>
        <dbReference type="SAM" id="MobiDB-lite"/>
    </source>
</evidence>
<feature type="domain" description="Gamma tubulin complex component C-terminal" evidence="7">
    <location>
        <begin position="586"/>
        <end position="979"/>
    </location>
</feature>
<evidence type="ECO:0000313" key="9">
    <source>
        <dbReference type="Proteomes" id="UP000565441"/>
    </source>
</evidence>
<dbReference type="GO" id="GO:0051225">
    <property type="term" value="P:spindle assembly"/>
    <property type="evidence" value="ECO:0007669"/>
    <property type="project" value="TreeGrafter"/>
</dbReference>
<dbReference type="AlphaFoldDB" id="A0A8H5HMX2"/>
<dbReference type="InterPro" id="IPR007259">
    <property type="entry name" value="GCP"/>
</dbReference>
<dbReference type="OrthoDB" id="775571at2759"/>
<reference evidence="8 9" key="1">
    <citation type="journal article" date="2020" name="ISME J.">
        <title>Uncovering the hidden diversity of litter-decomposition mechanisms in mushroom-forming fungi.</title>
        <authorList>
            <person name="Floudas D."/>
            <person name="Bentzer J."/>
            <person name="Ahren D."/>
            <person name="Johansson T."/>
            <person name="Persson P."/>
            <person name="Tunlid A."/>
        </authorList>
    </citation>
    <scope>NUCLEOTIDE SEQUENCE [LARGE SCALE GENOMIC DNA]</scope>
    <source>
        <strain evidence="8 9">CBS 661.87</strain>
    </source>
</reference>
<dbReference type="GO" id="GO:0007020">
    <property type="term" value="P:microtubule nucleation"/>
    <property type="evidence" value="ECO:0007669"/>
    <property type="project" value="InterPro"/>
</dbReference>
<protein>
    <recommendedName>
        <fullName evidence="5">Spindle pole body component</fullName>
    </recommendedName>
</protein>
<comment type="subcellular location">
    <subcellularLocation>
        <location evidence="5">Cytoplasm</location>
        <location evidence="5">Cytoskeleton</location>
        <location evidence="5">Microtubule organizing center</location>
    </subcellularLocation>
</comment>
<dbReference type="PANTHER" id="PTHR19302:SF70">
    <property type="entry name" value="GAMMA-TUBULIN COMPLEX COMPONENT 6"/>
    <property type="match status" value="1"/>
</dbReference>
<evidence type="ECO:0000256" key="2">
    <source>
        <dbReference type="ARBA" id="ARBA00022490"/>
    </source>
</evidence>
<dbReference type="GO" id="GO:0005874">
    <property type="term" value="C:microtubule"/>
    <property type="evidence" value="ECO:0007669"/>
    <property type="project" value="UniProtKB-KW"/>
</dbReference>
<name>A0A8H5HMX2_9AGAR</name>
<keyword evidence="4 5" id="KW-0206">Cytoskeleton</keyword>
<evidence type="ECO:0000256" key="1">
    <source>
        <dbReference type="ARBA" id="ARBA00010337"/>
    </source>
</evidence>
<dbReference type="GO" id="GO:0000930">
    <property type="term" value="C:gamma-tubulin complex"/>
    <property type="evidence" value="ECO:0007669"/>
    <property type="project" value="TreeGrafter"/>
</dbReference>
<dbReference type="GO" id="GO:0005816">
    <property type="term" value="C:spindle pole body"/>
    <property type="evidence" value="ECO:0007669"/>
    <property type="project" value="UniProtKB-ARBA"/>
</dbReference>
<organism evidence="8 9">
    <name type="scientific">Tricholomella constricta</name>
    <dbReference type="NCBI Taxonomy" id="117010"/>
    <lineage>
        <taxon>Eukaryota</taxon>
        <taxon>Fungi</taxon>
        <taxon>Dikarya</taxon>
        <taxon>Basidiomycota</taxon>
        <taxon>Agaricomycotina</taxon>
        <taxon>Agaricomycetes</taxon>
        <taxon>Agaricomycetidae</taxon>
        <taxon>Agaricales</taxon>
        <taxon>Tricholomatineae</taxon>
        <taxon>Lyophyllaceae</taxon>
        <taxon>Tricholomella</taxon>
    </lineage>
</organism>
<dbReference type="Gene3D" id="1.20.120.1900">
    <property type="entry name" value="Gamma-tubulin complex, C-terminal domain"/>
    <property type="match status" value="1"/>
</dbReference>
<keyword evidence="2 5" id="KW-0963">Cytoplasm</keyword>
<gene>
    <name evidence="8" type="ORF">D9615_002656</name>
</gene>
<dbReference type="GO" id="GO:0000278">
    <property type="term" value="P:mitotic cell cycle"/>
    <property type="evidence" value="ECO:0007669"/>
    <property type="project" value="TreeGrafter"/>
</dbReference>
<proteinExistence type="inferred from homology"/>
<keyword evidence="3 5" id="KW-0493">Microtubule</keyword>
<dbReference type="GO" id="GO:0043015">
    <property type="term" value="F:gamma-tubulin binding"/>
    <property type="evidence" value="ECO:0007669"/>
    <property type="project" value="InterPro"/>
</dbReference>
<comment type="caution">
    <text evidence="8">The sequence shown here is derived from an EMBL/GenBank/DDBJ whole genome shotgun (WGS) entry which is preliminary data.</text>
</comment>
<dbReference type="GO" id="GO:0051011">
    <property type="term" value="F:microtubule minus-end binding"/>
    <property type="evidence" value="ECO:0007669"/>
    <property type="project" value="TreeGrafter"/>
</dbReference>
<dbReference type="Pfam" id="PF04130">
    <property type="entry name" value="GCP_C_terminal"/>
    <property type="match status" value="1"/>
</dbReference>
<dbReference type="EMBL" id="JAACJP010000003">
    <property type="protein sequence ID" value="KAF5386245.1"/>
    <property type="molecule type" value="Genomic_DNA"/>
</dbReference>
<evidence type="ECO:0000256" key="5">
    <source>
        <dbReference type="RuleBase" id="RU363050"/>
    </source>
</evidence>
<feature type="compositionally biased region" description="Basic and acidic residues" evidence="6">
    <location>
        <begin position="637"/>
        <end position="649"/>
    </location>
</feature>
<dbReference type="PANTHER" id="PTHR19302">
    <property type="entry name" value="GAMMA TUBULIN COMPLEX PROTEIN"/>
    <property type="match status" value="1"/>
</dbReference>